<dbReference type="Pfam" id="PF04078">
    <property type="entry name" value="Rcd1"/>
    <property type="match status" value="1"/>
</dbReference>
<protein>
    <submittedName>
        <fullName evidence="2">Uncharacterized protein</fullName>
    </submittedName>
</protein>
<name>A0AAD5J577_ACENE</name>
<accession>A0AAD5J577</accession>
<organism evidence="2 3">
    <name type="scientific">Acer negundo</name>
    <name type="common">Box elder</name>
    <dbReference type="NCBI Taxonomy" id="4023"/>
    <lineage>
        <taxon>Eukaryota</taxon>
        <taxon>Viridiplantae</taxon>
        <taxon>Streptophyta</taxon>
        <taxon>Embryophyta</taxon>
        <taxon>Tracheophyta</taxon>
        <taxon>Spermatophyta</taxon>
        <taxon>Magnoliopsida</taxon>
        <taxon>eudicotyledons</taxon>
        <taxon>Gunneridae</taxon>
        <taxon>Pentapetalae</taxon>
        <taxon>rosids</taxon>
        <taxon>malvids</taxon>
        <taxon>Sapindales</taxon>
        <taxon>Sapindaceae</taxon>
        <taxon>Hippocastanoideae</taxon>
        <taxon>Acereae</taxon>
        <taxon>Acer</taxon>
    </lineage>
</organism>
<dbReference type="InterPro" id="IPR007216">
    <property type="entry name" value="CNOT9"/>
</dbReference>
<dbReference type="Gene3D" id="1.25.10.10">
    <property type="entry name" value="Leucine-rich Repeat Variant"/>
    <property type="match status" value="1"/>
</dbReference>
<evidence type="ECO:0000313" key="3">
    <source>
        <dbReference type="Proteomes" id="UP001064489"/>
    </source>
</evidence>
<proteinExistence type="predicted"/>
<dbReference type="EMBL" id="JAJSOW010000100">
    <property type="protein sequence ID" value="KAI9186038.1"/>
    <property type="molecule type" value="Genomic_DNA"/>
</dbReference>
<evidence type="ECO:0000313" key="2">
    <source>
        <dbReference type="EMBL" id="KAI9186038.1"/>
    </source>
</evidence>
<feature type="compositionally biased region" description="Polar residues" evidence="1">
    <location>
        <begin position="1"/>
        <end position="12"/>
    </location>
</feature>
<dbReference type="Proteomes" id="UP001064489">
    <property type="component" value="Chromosome 3"/>
</dbReference>
<feature type="region of interest" description="Disordered" evidence="1">
    <location>
        <begin position="1"/>
        <end position="23"/>
    </location>
</feature>
<evidence type="ECO:0000256" key="1">
    <source>
        <dbReference type="SAM" id="MobiDB-lite"/>
    </source>
</evidence>
<reference evidence="2" key="2">
    <citation type="submission" date="2023-02" db="EMBL/GenBank/DDBJ databases">
        <authorList>
            <person name="Swenson N.G."/>
            <person name="Wegrzyn J.L."/>
            <person name="Mcevoy S.L."/>
        </authorList>
    </citation>
    <scope>NUCLEOTIDE SEQUENCE</scope>
    <source>
        <strain evidence="2">91603</strain>
        <tissue evidence="2">Leaf</tissue>
    </source>
</reference>
<dbReference type="InterPro" id="IPR011989">
    <property type="entry name" value="ARM-like"/>
</dbReference>
<dbReference type="AlphaFoldDB" id="A0AAD5J577"/>
<gene>
    <name evidence="2" type="ORF">LWI28_013231</name>
</gene>
<comment type="caution">
    <text evidence="2">The sequence shown here is derived from an EMBL/GenBank/DDBJ whole genome shotgun (WGS) entry which is preliminary data.</text>
</comment>
<dbReference type="PANTHER" id="PTHR12262">
    <property type="entry name" value="CCR4-NOT TRANSCRIPTION COMPLEX SUBUNIT 9"/>
    <property type="match status" value="1"/>
</dbReference>
<keyword evidence="3" id="KW-1185">Reference proteome</keyword>
<reference evidence="2" key="1">
    <citation type="journal article" date="2022" name="Plant J.">
        <title>Strategies of tolerance reflected in two North American maple genomes.</title>
        <authorList>
            <person name="McEvoy S.L."/>
            <person name="Sezen U.U."/>
            <person name="Trouern-Trend A."/>
            <person name="McMahon S.M."/>
            <person name="Schaberg P.G."/>
            <person name="Yang J."/>
            <person name="Wegrzyn J.L."/>
            <person name="Swenson N.G."/>
        </authorList>
    </citation>
    <scope>NUCLEOTIDE SEQUENCE</scope>
    <source>
        <strain evidence="2">91603</strain>
    </source>
</reference>
<sequence length="107" mass="11435">MANLSQSLSLNVPSKGVPTPANPNAVAATAAAAAGRAGANKDRKMASANQLLLDLSNPELRENALLELSMKREIFQDMAPFLWNSSGTIDALLQEIVLIYPVLHHQT</sequence>
<dbReference type="GO" id="GO:0030014">
    <property type="term" value="C:CCR4-NOT complex"/>
    <property type="evidence" value="ECO:0007669"/>
    <property type="project" value="InterPro"/>
</dbReference>
<dbReference type="GO" id="GO:0006402">
    <property type="term" value="P:mRNA catabolic process"/>
    <property type="evidence" value="ECO:0007669"/>
    <property type="project" value="InterPro"/>
</dbReference>